<reference evidence="1 2" key="1">
    <citation type="journal article" date="2017" name="Environ. Microbiol.">
        <title>Decay of the glycolytic pathway and adaptation to intranuclear parasitism within Enterocytozoonidae microsporidia.</title>
        <authorList>
            <person name="Wiredu Boakye D."/>
            <person name="Jaroenlak P."/>
            <person name="Prachumwat A."/>
            <person name="Williams T.A."/>
            <person name="Bateman K.S."/>
            <person name="Itsathitphaisarn O."/>
            <person name="Sritunyalucksana K."/>
            <person name="Paszkiewicz K.H."/>
            <person name="Moore K.A."/>
            <person name="Stentiford G.D."/>
            <person name="Williams B.A."/>
        </authorList>
    </citation>
    <scope>NUCLEOTIDE SEQUENCE [LARGE SCALE GENOMIC DNA]</scope>
    <source>
        <strain evidence="2">canceri</strain>
    </source>
</reference>
<evidence type="ECO:0000313" key="1">
    <source>
        <dbReference type="EMBL" id="ORD99686.1"/>
    </source>
</evidence>
<proteinExistence type="predicted"/>
<gene>
    <name evidence="1" type="ORF">A0H76_377</name>
</gene>
<dbReference type="VEuPathDB" id="MicrosporidiaDB:A0H76_377"/>
<organism evidence="1 2">
    <name type="scientific">Hepatospora eriocheir</name>
    <dbReference type="NCBI Taxonomy" id="1081669"/>
    <lineage>
        <taxon>Eukaryota</taxon>
        <taxon>Fungi</taxon>
        <taxon>Fungi incertae sedis</taxon>
        <taxon>Microsporidia</taxon>
        <taxon>Hepatosporidae</taxon>
        <taxon>Hepatospora</taxon>
    </lineage>
</organism>
<name>A0A1X0QIV4_9MICR</name>
<sequence>MFITCEVCGEQMNQIDDLLVCENGHTITSTLIVNDHTQKSLGKKQVVKKIKTKKVLTVINKDKTPEQLEKEKNIRYKTSLMLINDIFDELIKKKVIKSKIIFKYFTGFFENTSPPIFMNVSEIRKTFLNDDFYLRSKKFSNCDTLNIPTFFGISDLYTILYLQMRHEREKEGRVLLFTEFFTFINSLLFLDVFKKFTKKHRLKSGNQIINWGVEKFKAIVIIEEKLKFYGNYDNSRPYYDCSYIKAESGVISIKMQRIKFLIRSTINYSTEMAKTYVDCFIKEFNIEEVVEKKQLYFYLYKLVYTRDSNLIFVPEIEYLVFIYLYLHSFHREHIERVKGNFESLYKINDFNEFVSKRIGLYNATTDPQEYINFINRERASKFGVLCDSVDEIDAFFNKNLFN</sequence>
<dbReference type="VEuPathDB" id="MicrosporidiaDB:HERIO_1460"/>
<comment type="caution">
    <text evidence="1">The sequence shown here is derived from an EMBL/GenBank/DDBJ whole genome shotgun (WGS) entry which is preliminary data.</text>
</comment>
<dbReference type="EMBL" id="LTAI01000130">
    <property type="protein sequence ID" value="ORD99686.1"/>
    <property type="molecule type" value="Genomic_DNA"/>
</dbReference>
<protein>
    <submittedName>
        <fullName evidence="1">Uncharacterized protein</fullName>
    </submittedName>
</protein>
<dbReference type="AlphaFoldDB" id="A0A1X0QIV4"/>
<evidence type="ECO:0000313" key="2">
    <source>
        <dbReference type="Proteomes" id="UP000192501"/>
    </source>
</evidence>
<accession>A0A1X0QIV4</accession>
<dbReference type="Proteomes" id="UP000192501">
    <property type="component" value="Unassembled WGS sequence"/>
</dbReference>